<sequence>MRKFFYPKLAADTMKKNRRIYFPYIMTCILTVMMYYIISSLKSNPNLANIYGGTIIQEMMNLGSGIMSVFAVIFLFYTNSFLMKQRKREFGLYNILGMEKRHIARIIFYETLYILCISLLLGFVLGILLDKLMFLLLLNIFRVDVTLGFYVSPQAFWHTIRLFAVLFGLLLLNSLRQIYRSSPLELLKSRSVGEKPPRSKWLLTLVGFLFLGTGYYMSITIEDPVTALALFFVAVLLVILGTYCLFIAGGVTLLKALQKNKRYYYKTRHFIALSGMIYRMKQNAAGLANICILSTMVMVMVSSTVSMYASIDSQVAVMLPRDMTMTLRANDETDIRTALEEVRAVFEEKGLETEHELDFTYLPFTAFQEGDTFTTENLSTANTNYFCDISVLTLDDYNRLQGTSETLDPDEVLTFEMSDSNETFAYDTATFLGQTFSVKKIVPAFEGLDVSHNNNIYPACYFVVKDMDTLQKLAVSEMGGTDPAYPNLRYIYMTDVTGDDATLLEAYQELDAYSYTWTKLLNFRCRPSLMESYLSMYGGLLFLGIFLGTLFLLMTVLIIYYKQISEGYDDRSRFEIMQKVGVSHGEIKSSIHSQVLTVFFLPLIAAGIHTAFAFPMTSRMLKALSMNQTDLFILCLIITFVVFTIFYIIVYMLTARTYYKIVSSK</sequence>
<dbReference type="Proteomes" id="UP000824164">
    <property type="component" value="Unassembled WGS sequence"/>
</dbReference>
<keyword evidence="2 6" id="KW-1003">Cell membrane</keyword>
<feature type="transmembrane region" description="Helical" evidence="6">
    <location>
        <begin position="21"/>
        <end position="39"/>
    </location>
</feature>
<gene>
    <name evidence="8" type="ORF">IAB63_08245</name>
</gene>
<feature type="transmembrane region" description="Helical" evidence="6">
    <location>
        <begin position="227"/>
        <end position="254"/>
    </location>
</feature>
<comment type="similarity">
    <text evidence="6">Belongs to the ABC-4 integral membrane protein family.</text>
</comment>
<evidence type="ECO:0000256" key="3">
    <source>
        <dbReference type="ARBA" id="ARBA00022692"/>
    </source>
</evidence>
<evidence type="ECO:0000256" key="6">
    <source>
        <dbReference type="PIRNR" id="PIRNR018968"/>
    </source>
</evidence>
<comment type="subcellular location">
    <subcellularLocation>
        <location evidence="1 6">Cell membrane</location>
        <topology evidence="1 6">Multi-pass membrane protein</topology>
    </subcellularLocation>
</comment>
<evidence type="ECO:0000256" key="1">
    <source>
        <dbReference type="ARBA" id="ARBA00004651"/>
    </source>
</evidence>
<dbReference type="GO" id="GO:0005886">
    <property type="term" value="C:plasma membrane"/>
    <property type="evidence" value="ECO:0007669"/>
    <property type="project" value="UniProtKB-SubCell"/>
</dbReference>
<proteinExistence type="inferred from homology"/>
<feature type="transmembrane region" description="Helical" evidence="6">
    <location>
        <begin position="59"/>
        <end position="78"/>
    </location>
</feature>
<feature type="transmembrane region" description="Helical" evidence="6">
    <location>
        <begin position="631"/>
        <end position="653"/>
    </location>
</feature>
<evidence type="ECO:0000313" key="9">
    <source>
        <dbReference type="Proteomes" id="UP000824164"/>
    </source>
</evidence>
<dbReference type="PANTHER" id="PTHR46795:SF3">
    <property type="entry name" value="ABC TRANSPORTER PERMEASE"/>
    <property type="match status" value="1"/>
</dbReference>
<keyword evidence="5 6" id="KW-0472">Membrane</keyword>
<evidence type="ECO:0000313" key="8">
    <source>
        <dbReference type="EMBL" id="HIU03225.1"/>
    </source>
</evidence>
<keyword evidence="3 6" id="KW-0812">Transmembrane</keyword>
<dbReference type="Pfam" id="PF02687">
    <property type="entry name" value="FtsX"/>
    <property type="match status" value="1"/>
</dbReference>
<feature type="transmembrane region" description="Helical" evidence="6">
    <location>
        <begin position="106"/>
        <end position="129"/>
    </location>
</feature>
<dbReference type="EMBL" id="DVLT01000049">
    <property type="protein sequence ID" value="HIU03225.1"/>
    <property type="molecule type" value="Genomic_DNA"/>
</dbReference>
<dbReference type="PIRSF" id="PIRSF018968">
    <property type="entry name" value="ABC_permease_BceB"/>
    <property type="match status" value="1"/>
</dbReference>
<keyword evidence="6" id="KW-0813">Transport</keyword>
<accession>A0A9D1HII0</accession>
<dbReference type="InterPro" id="IPR003838">
    <property type="entry name" value="ABC3_permease_C"/>
</dbReference>
<feature type="transmembrane region" description="Helical" evidence="6">
    <location>
        <begin position="595"/>
        <end position="616"/>
    </location>
</feature>
<evidence type="ECO:0000256" key="5">
    <source>
        <dbReference type="ARBA" id="ARBA00023136"/>
    </source>
</evidence>
<protein>
    <submittedName>
        <fullName evidence="8">ABC transporter permease</fullName>
    </submittedName>
</protein>
<feature type="domain" description="ABC3 transporter permease C-terminal" evidence="7">
    <location>
        <begin position="63"/>
        <end position="183"/>
    </location>
</feature>
<evidence type="ECO:0000256" key="2">
    <source>
        <dbReference type="ARBA" id="ARBA00022475"/>
    </source>
</evidence>
<dbReference type="GO" id="GO:0055085">
    <property type="term" value="P:transmembrane transport"/>
    <property type="evidence" value="ECO:0007669"/>
    <property type="project" value="UniProtKB-UniRule"/>
</dbReference>
<feature type="transmembrane region" description="Helical" evidence="6">
    <location>
        <begin position="155"/>
        <end position="179"/>
    </location>
</feature>
<dbReference type="InterPro" id="IPR052536">
    <property type="entry name" value="ABC-4_Integral_Memb_Prot"/>
</dbReference>
<reference evidence="8" key="1">
    <citation type="submission" date="2020-10" db="EMBL/GenBank/DDBJ databases">
        <authorList>
            <person name="Gilroy R."/>
        </authorList>
    </citation>
    <scope>NUCLEOTIDE SEQUENCE</scope>
    <source>
        <strain evidence="8">CHK187-14744</strain>
    </source>
</reference>
<keyword evidence="4 6" id="KW-1133">Transmembrane helix</keyword>
<evidence type="ECO:0000256" key="4">
    <source>
        <dbReference type="ARBA" id="ARBA00022989"/>
    </source>
</evidence>
<name>A0A9D1HII0_9FIRM</name>
<dbReference type="InterPro" id="IPR027022">
    <property type="entry name" value="ABC_permease_BceB-typ"/>
</dbReference>
<reference evidence="8" key="2">
    <citation type="journal article" date="2021" name="PeerJ">
        <title>Extensive microbial diversity within the chicken gut microbiome revealed by metagenomics and culture.</title>
        <authorList>
            <person name="Gilroy R."/>
            <person name="Ravi A."/>
            <person name="Getino M."/>
            <person name="Pursley I."/>
            <person name="Horton D.L."/>
            <person name="Alikhan N.F."/>
            <person name="Baker D."/>
            <person name="Gharbi K."/>
            <person name="Hall N."/>
            <person name="Watson M."/>
            <person name="Adriaenssens E.M."/>
            <person name="Foster-Nyarko E."/>
            <person name="Jarju S."/>
            <person name="Secka A."/>
            <person name="Antonio M."/>
            <person name="Oren A."/>
            <person name="Chaudhuri R.R."/>
            <person name="La Ragione R."/>
            <person name="Hildebrand F."/>
            <person name="Pallen M.J."/>
        </authorList>
    </citation>
    <scope>NUCLEOTIDE SEQUENCE</scope>
    <source>
        <strain evidence="8">CHK187-14744</strain>
    </source>
</reference>
<feature type="transmembrane region" description="Helical" evidence="6">
    <location>
        <begin position="534"/>
        <end position="561"/>
    </location>
</feature>
<comment type="caution">
    <text evidence="8">The sequence shown here is derived from an EMBL/GenBank/DDBJ whole genome shotgun (WGS) entry which is preliminary data.</text>
</comment>
<organism evidence="8 9">
    <name type="scientific">Candidatus Onthocola gallistercoris</name>
    <dbReference type="NCBI Taxonomy" id="2840876"/>
    <lineage>
        <taxon>Bacteria</taxon>
        <taxon>Bacillati</taxon>
        <taxon>Bacillota</taxon>
        <taxon>Bacilli</taxon>
        <taxon>Candidatus Onthocola</taxon>
    </lineage>
</organism>
<dbReference type="PANTHER" id="PTHR46795">
    <property type="entry name" value="ABC TRANSPORTER PERMEASE-RELATED-RELATED"/>
    <property type="match status" value="1"/>
</dbReference>
<feature type="transmembrane region" description="Helical" evidence="6">
    <location>
        <begin position="200"/>
        <end position="221"/>
    </location>
</feature>
<evidence type="ECO:0000259" key="7">
    <source>
        <dbReference type="Pfam" id="PF02687"/>
    </source>
</evidence>
<dbReference type="AlphaFoldDB" id="A0A9D1HII0"/>
<feature type="transmembrane region" description="Helical" evidence="6">
    <location>
        <begin position="286"/>
        <end position="311"/>
    </location>
</feature>